<keyword evidence="3" id="KW-1185">Reference proteome</keyword>
<evidence type="ECO:0000256" key="1">
    <source>
        <dbReference type="SAM" id="Phobius"/>
    </source>
</evidence>
<evidence type="ECO:0000313" key="3">
    <source>
        <dbReference type="Proteomes" id="UP001055429"/>
    </source>
</evidence>
<keyword evidence="1" id="KW-0472">Membrane</keyword>
<feature type="transmembrane region" description="Helical" evidence="1">
    <location>
        <begin position="168"/>
        <end position="188"/>
    </location>
</feature>
<feature type="transmembrane region" description="Helical" evidence="1">
    <location>
        <begin position="38"/>
        <end position="57"/>
    </location>
</feature>
<organism evidence="2 3">
    <name type="scientific">Brevundimonas albigilva</name>
    <dbReference type="NCBI Taxonomy" id="1312364"/>
    <lineage>
        <taxon>Bacteria</taxon>
        <taxon>Pseudomonadati</taxon>
        <taxon>Pseudomonadota</taxon>
        <taxon>Alphaproteobacteria</taxon>
        <taxon>Caulobacterales</taxon>
        <taxon>Caulobacteraceae</taxon>
        <taxon>Brevundimonas</taxon>
    </lineage>
</organism>
<accession>A0ABY4SH78</accession>
<feature type="transmembrane region" description="Helical" evidence="1">
    <location>
        <begin position="69"/>
        <end position="92"/>
    </location>
</feature>
<reference evidence="2" key="1">
    <citation type="submission" date="2022-05" db="EMBL/GenBank/DDBJ databases">
        <title>Brevundimonas albigilva TT17 genome sequence.</title>
        <authorList>
            <person name="Lee K."/>
            <person name="Son H."/>
        </authorList>
    </citation>
    <scope>NUCLEOTIDE SEQUENCE</scope>
    <source>
        <strain evidence="2">TT17</strain>
    </source>
</reference>
<feature type="transmembrane region" description="Helical" evidence="1">
    <location>
        <begin position="112"/>
        <end position="133"/>
    </location>
</feature>
<name>A0ABY4SH78_9CAUL</name>
<protein>
    <submittedName>
        <fullName evidence="2">Uncharacterized protein</fullName>
    </submittedName>
</protein>
<dbReference type="Proteomes" id="UP001055429">
    <property type="component" value="Chromosome"/>
</dbReference>
<dbReference type="EMBL" id="CP097649">
    <property type="protein sequence ID" value="URI14351.1"/>
    <property type="molecule type" value="Genomic_DNA"/>
</dbReference>
<feature type="transmembrane region" description="Helical" evidence="1">
    <location>
        <begin position="139"/>
        <end position="161"/>
    </location>
</feature>
<feature type="transmembrane region" description="Helical" evidence="1">
    <location>
        <begin position="6"/>
        <end position="26"/>
    </location>
</feature>
<dbReference type="RefSeq" id="WP_249749945.1">
    <property type="nucleotide sequence ID" value="NZ_CP097298.1"/>
</dbReference>
<evidence type="ECO:0000313" key="2">
    <source>
        <dbReference type="EMBL" id="URI14351.1"/>
    </source>
</evidence>
<sequence>MSAFEFYFSFYGLALGLSVAVIATGLATAIQHRKAIRIGWLTPLLALFVGLDIATFWDAAWHAFRDAPFSYGMLVIGLAIALVYFIAASLVFPHQIEDGLALDEHFWANKKIVLLLTTAANTMMVAVSAFQVLGQPGAGMILLNYAIAYPLYLILIVPAALTRSKRWFAGLVGLHVLIYLAIACLPAPQSPPAQDSQGPAAATAP</sequence>
<keyword evidence="1" id="KW-0812">Transmembrane</keyword>
<proteinExistence type="predicted"/>
<keyword evidence="1" id="KW-1133">Transmembrane helix</keyword>
<gene>
    <name evidence="2" type="ORF">M8231_11010</name>
</gene>